<feature type="transmembrane region" description="Helical" evidence="4">
    <location>
        <begin position="886"/>
        <end position="905"/>
    </location>
</feature>
<gene>
    <name evidence="5" type="ORF">BN869_000007204_1</name>
</gene>
<dbReference type="InterPro" id="IPR036770">
    <property type="entry name" value="Ankyrin_rpt-contain_sf"/>
</dbReference>
<dbReference type="Pfam" id="PF00023">
    <property type="entry name" value="Ank"/>
    <property type="match status" value="1"/>
</dbReference>
<keyword evidence="4" id="KW-0472">Membrane</keyword>
<keyword evidence="4" id="KW-0812">Transmembrane</keyword>
<accession>A0A0B7K8U5</accession>
<keyword evidence="2 3" id="KW-0040">ANK repeat</keyword>
<feature type="repeat" description="ANK" evidence="3">
    <location>
        <begin position="93"/>
        <end position="125"/>
    </location>
</feature>
<feature type="repeat" description="ANK" evidence="3">
    <location>
        <begin position="394"/>
        <end position="426"/>
    </location>
</feature>
<dbReference type="SUPFAM" id="SSF48403">
    <property type="entry name" value="Ankyrin repeat"/>
    <property type="match status" value="2"/>
</dbReference>
<feature type="repeat" description="ANK" evidence="3">
    <location>
        <begin position="459"/>
        <end position="494"/>
    </location>
</feature>
<dbReference type="PRINTS" id="PR01415">
    <property type="entry name" value="ANKYRIN"/>
</dbReference>
<feature type="repeat" description="ANK" evidence="3">
    <location>
        <begin position="160"/>
        <end position="192"/>
    </location>
</feature>
<feature type="repeat" description="ANK" evidence="3">
    <location>
        <begin position="532"/>
        <end position="564"/>
    </location>
</feature>
<dbReference type="EMBL" id="CDPU01000021">
    <property type="protein sequence ID" value="CEO51146.1"/>
    <property type="molecule type" value="Genomic_DNA"/>
</dbReference>
<dbReference type="PROSITE" id="PS50297">
    <property type="entry name" value="ANK_REP_REGION"/>
    <property type="match status" value="7"/>
</dbReference>
<evidence type="ECO:0000256" key="3">
    <source>
        <dbReference type="PROSITE-ProRule" id="PRU00023"/>
    </source>
</evidence>
<feature type="repeat" description="ANK" evidence="3">
    <location>
        <begin position="126"/>
        <end position="158"/>
    </location>
</feature>
<dbReference type="PANTHER" id="PTHR24198">
    <property type="entry name" value="ANKYRIN REPEAT AND PROTEIN KINASE DOMAIN-CONTAINING PROTEIN"/>
    <property type="match status" value="1"/>
</dbReference>
<dbReference type="AlphaFoldDB" id="A0A0B7K8U5"/>
<feature type="repeat" description="ANK" evidence="3">
    <location>
        <begin position="60"/>
        <end position="92"/>
    </location>
</feature>
<proteinExistence type="predicted"/>
<evidence type="ECO:0000256" key="4">
    <source>
        <dbReference type="SAM" id="Phobius"/>
    </source>
</evidence>
<keyword evidence="1" id="KW-0677">Repeat</keyword>
<organism evidence="5">
    <name type="scientific">Bionectria ochroleuca</name>
    <name type="common">Gliocladium roseum</name>
    <dbReference type="NCBI Taxonomy" id="29856"/>
    <lineage>
        <taxon>Eukaryota</taxon>
        <taxon>Fungi</taxon>
        <taxon>Dikarya</taxon>
        <taxon>Ascomycota</taxon>
        <taxon>Pezizomycotina</taxon>
        <taxon>Sordariomycetes</taxon>
        <taxon>Hypocreomycetidae</taxon>
        <taxon>Hypocreales</taxon>
        <taxon>Bionectriaceae</taxon>
        <taxon>Clonostachys</taxon>
    </lineage>
</organism>
<dbReference type="Gene3D" id="1.25.40.20">
    <property type="entry name" value="Ankyrin repeat-containing domain"/>
    <property type="match status" value="3"/>
</dbReference>
<dbReference type="InterPro" id="IPR002110">
    <property type="entry name" value="Ankyrin_rpt"/>
</dbReference>
<evidence type="ECO:0000256" key="1">
    <source>
        <dbReference type="ARBA" id="ARBA00022737"/>
    </source>
</evidence>
<sequence length="906" mass="99573">MSQKYAEERAGSPLARLQYLPHIAAKEGNDAALSLILTKSRESSPGRGTFLSFLNQKDDDGNTALHLATESGHINAIHKLLCAGAEVDHCDDKYHTALHIAARKGNVEIIQLLLDFGSNARARDSNMRTPLHLAALAGHTDAASFLIGKGKEAVDMEDMDSHTPLFYAAKNHHLDVAKALRDAGANVNARKYGLPLLHQMASFNDADAIDILIEVGGDKELVDASHRSALYVAAQEGCRNAFASLLKHEMKKEDDDSDMGWVLLRRAVEDASLDAVELLLKSEFRKKYIEDDTGMENLLYISARRNLAKIAKLLQSSLTQLREPAGNRLWEVLHRAIRDGDPSAVAVLCDIGIDKEARDSAGRNAVYLAAEMHHAAVVEVLKQKQTDFEAPDDEGETLLHRAIRESNAVALEILVASGAPLDSVDNEGKTPLHHAAIKESRAVEILVGAMANVNKEDQDGRTPLHHAVARVGYEALKIVDMLLRNGGRIFTQDKKKETLLHTAAASGDYHILTLLFDSRKVQKYYQELVNEEGQTALHVAAKHGNLEAVLVLVTQGLSTEALDSSGQTPIELAIKGGHSRVVNQLLALEKWSAKGGDQARPSSYLAMLSGNRETVDFVINSKAPELESIYLERLYLASTRRFTQRGLKGLDINETHLSYGEATNNALSWGLSPRAIPWMMKLGFYDYVVLCDDSQSVHDNELVGTVKNTLDEIAKISESFTESRITVQFVNAEKSWQSNSGESLRQVADEALRTRREGLALGTQLEAKIVKPMVLDRIDADAFNKPLVIFVVTNGKPESEEEEAKFFEVITQCSDRVEAKSLGKSSVIFVMSGLAGEPERGELVDGIKKHKGAKDLIYSVTETLSELMEFGQEPELTHGPTRKASLTLFMNVIIYTLTVMIFTAVM</sequence>
<dbReference type="SMART" id="SM00248">
    <property type="entry name" value="ANK"/>
    <property type="match status" value="15"/>
</dbReference>
<dbReference type="PANTHER" id="PTHR24198:SF165">
    <property type="entry name" value="ANKYRIN REPEAT-CONTAINING PROTEIN-RELATED"/>
    <property type="match status" value="1"/>
</dbReference>
<reference evidence="5" key="1">
    <citation type="submission" date="2015-01" db="EMBL/GenBank/DDBJ databases">
        <authorList>
            <person name="Durling Mikael"/>
        </authorList>
    </citation>
    <scope>NUCLEOTIDE SEQUENCE</scope>
</reference>
<protein>
    <submittedName>
        <fullName evidence="5">Uncharacterized protein</fullName>
    </submittedName>
</protein>
<name>A0A0B7K8U5_BIOOC</name>
<evidence type="ECO:0000256" key="2">
    <source>
        <dbReference type="ARBA" id="ARBA00023043"/>
    </source>
</evidence>
<dbReference type="PROSITE" id="PS50088">
    <property type="entry name" value="ANK_REPEAT"/>
    <property type="match status" value="7"/>
</dbReference>
<keyword evidence="4" id="KW-1133">Transmembrane helix</keyword>
<evidence type="ECO:0000313" key="5">
    <source>
        <dbReference type="EMBL" id="CEO51146.1"/>
    </source>
</evidence>
<dbReference type="Pfam" id="PF12796">
    <property type="entry name" value="Ank_2"/>
    <property type="match status" value="4"/>
</dbReference>